<dbReference type="OrthoDB" id="2599194at2"/>
<accession>A0A2S1LSL6</accession>
<dbReference type="Gene3D" id="1.20.120.450">
    <property type="entry name" value="dinb family like domain"/>
    <property type="match status" value="1"/>
</dbReference>
<keyword evidence="2" id="KW-1185">Reference proteome</keyword>
<sequence>MNNLFHKSDASAIVIRIEKLLPTAKRQWGKMTVNQMLAHCSASLETAMGLHRPKRLGFVGRTFGKLLKPKFFSDKPFPKNGTTDKSYIITGTPDFETGKAQLLQQIQLFSEVGPAQCTTHPHAFFGILTPEEWAVMQWKHFDHHLRQFGA</sequence>
<dbReference type="KEGG" id="fki:FK004_16725"/>
<name>A0A2S1LSL6_9FLAO</name>
<dbReference type="EMBL" id="CP020919">
    <property type="protein sequence ID" value="AWG26755.1"/>
    <property type="molecule type" value="Genomic_DNA"/>
</dbReference>
<dbReference type="Proteomes" id="UP000244677">
    <property type="component" value="Chromosome"/>
</dbReference>
<organism evidence="1 2">
    <name type="scientific">Flavobacterium kingsejongi</name>
    <dbReference type="NCBI Taxonomy" id="1678728"/>
    <lineage>
        <taxon>Bacteria</taxon>
        <taxon>Pseudomonadati</taxon>
        <taxon>Bacteroidota</taxon>
        <taxon>Flavobacteriia</taxon>
        <taxon>Flavobacteriales</taxon>
        <taxon>Flavobacteriaceae</taxon>
        <taxon>Flavobacterium</taxon>
    </lineage>
</organism>
<dbReference type="RefSeq" id="WP_108738257.1">
    <property type="nucleotide sequence ID" value="NZ_CP020919.1"/>
</dbReference>
<dbReference type="InterPro" id="IPR011463">
    <property type="entry name" value="DUF1569"/>
</dbReference>
<dbReference type="Pfam" id="PF07606">
    <property type="entry name" value="DUF1569"/>
    <property type="match status" value="1"/>
</dbReference>
<protein>
    <recommendedName>
        <fullName evidence="3">DUF1569 domain-containing protein</fullName>
    </recommendedName>
</protein>
<evidence type="ECO:0008006" key="3">
    <source>
        <dbReference type="Google" id="ProtNLM"/>
    </source>
</evidence>
<reference evidence="1 2" key="1">
    <citation type="submission" date="2017-04" db="EMBL/GenBank/DDBJ databases">
        <title>Complete genome sequence of Flavobacterium kingsejong AJ004.</title>
        <authorList>
            <person name="Lee P.C."/>
        </authorList>
    </citation>
    <scope>NUCLEOTIDE SEQUENCE [LARGE SCALE GENOMIC DNA]</scope>
    <source>
        <strain evidence="1 2">AJ004</strain>
    </source>
</reference>
<proteinExistence type="predicted"/>
<evidence type="ECO:0000313" key="2">
    <source>
        <dbReference type="Proteomes" id="UP000244677"/>
    </source>
</evidence>
<evidence type="ECO:0000313" key="1">
    <source>
        <dbReference type="EMBL" id="AWG26755.1"/>
    </source>
</evidence>
<dbReference type="AlphaFoldDB" id="A0A2S1LSL6"/>
<dbReference type="InterPro" id="IPR034660">
    <property type="entry name" value="DinB/YfiT-like"/>
</dbReference>
<gene>
    <name evidence="1" type="ORF">FK004_16725</name>
</gene>